<name>A0ABM9HYX6_9GAMM</name>
<gene>
    <name evidence="1" type="ORF">MSZNOR_1041</name>
</gene>
<dbReference type="EMBL" id="OX458333">
    <property type="protein sequence ID" value="CAI8771584.1"/>
    <property type="molecule type" value="Genomic_DNA"/>
</dbReference>
<proteinExistence type="predicted"/>
<reference evidence="1 2" key="1">
    <citation type="submission" date="2023-03" db="EMBL/GenBank/DDBJ databases">
        <authorList>
            <person name="Pearce D."/>
        </authorList>
    </citation>
    <scope>NUCLEOTIDE SEQUENCE [LARGE SCALE GENOMIC DNA]</scope>
    <source>
        <strain evidence="1">Msz</strain>
    </source>
</reference>
<evidence type="ECO:0000313" key="1">
    <source>
        <dbReference type="EMBL" id="CAI8771584.1"/>
    </source>
</evidence>
<accession>A0ABM9HYX6</accession>
<dbReference type="InterPro" id="IPR019117">
    <property type="entry name" value="CRISPR-assoc_protein_Cmr3"/>
</dbReference>
<dbReference type="RefSeq" id="WP_026612074.1">
    <property type="nucleotide sequence ID" value="NZ_OX458333.1"/>
</dbReference>
<protein>
    <submittedName>
        <fullName evidence="1">CRISPR-associated protein Cmr3</fullName>
    </submittedName>
</protein>
<dbReference type="Gene3D" id="2.60.40.4350">
    <property type="match status" value="1"/>
</dbReference>
<dbReference type="NCBIfam" id="TIGR01888">
    <property type="entry name" value="cas_cmr3"/>
    <property type="match status" value="1"/>
</dbReference>
<dbReference type="Proteomes" id="UP001162030">
    <property type="component" value="Chromosome"/>
</dbReference>
<keyword evidence="2" id="KW-1185">Reference proteome</keyword>
<dbReference type="Gene3D" id="3.30.70.2940">
    <property type="match status" value="1"/>
</dbReference>
<dbReference type="Pfam" id="PF09700">
    <property type="entry name" value="Cas_Cmr3"/>
    <property type="match status" value="1"/>
</dbReference>
<sequence>MNDLFLEPLDVLYLRGNKLFDGAGAHGEALMPPWPSLAAGAIRSRMLADAGSDPNSFANGDSLADPALREALGTPTAPGSFRIASFTLARSTDGRLEPFHPLPADVVITQDDASDAAYLEPKEPPPGVRSGYPLPRLPALCTDGPAKPKGGFWLNQTGWQAYLRGDLLGKDHFVSSATLWKHDPRLGIALEPERAVAAEGRLYTAETVSLCENVGFLVRIAGADSLLPSSGLVRLGGDGRAAAVRPADIDWPEPDWEGILRDRRFRLVLTSPGLFEDGWRLPGTDGNNRWRGPGGCSARLVSAAISRHTVVSGWDLARGQPKQALRAVPVGSVYWLDEFEGKAEDLRKLAESGFWCLSEYPDRQRKAEGFNNAALAAWPHRKN</sequence>
<organism evidence="1 2">
    <name type="scientific">Methylocaldum szegediense</name>
    <dbReference type="NCBI Taxonomy" id="73780"/>
    <lineage>
        <taxon>Bacteria</taxon>
        <taxon>Pseudomonadati</taxon>
        <taxon>Pseudomonadota</taxon>
        <taxon>Gammaproteobacteria</taxon>
        <taxon>Methylococcales</taxon>
        <taxon>Methylococcaceae</taxon>
        <taxon>Methylocaldum</taxon>
    </lineage>
</organism>
<dbReference type="CDD" id="cd09748">
    <property type="entry name" value="Cmr3_III-B"/>
    <property type="match status" value="1"/>
</dbReference>
<evidence type="ECO:0000313" key="2">
    <source>
        <dbReference type="Proteomes" id="UP001162030"/>
    </source>
</evidence>
<dbReference type="InterPro" id="IPR010165">
    <property type="entry name" value="CRISPR-Cmr3_IIIB"/>
</dbReference>